<feature type="chain" id="PRO_5019303959" description="Secreted protein" evidence="1">
    <location>
        <begin position="24"/>
        <end position="320"/>
    </location>
</feature>
<keyword evidence="1" id="KW-0732">Signal</keyword>
<sequence length="320" mass="36617">MWLRSSASWLLALIFCVSVQVAAVSYAHAYDKIWLYYVYNLAWKLDGPSQRYILRFLDPKNPADRQMNNQNINKGNRGSLPNGQLTWEEFQWSLNWALADKTLNPVPELSDDFDKLAKQLWQTSWMGSEIKLGVAQSLRVQKGSRAPPGFLEYTDYIHSLTQMVEQAKIRLSGPDVAADLDKLHKLADKIVQIREVEFRQSKYLGEDLKKVFPGINIVEEEVPNPDPKRAGETKYNFKLVNTLKTLEDPVTKAAIKAALGLQGDTSDKWKSKFIERVNRYGMETWNGAPIDPPYEEEARRHRKTLTAWRRAFAVSSPGPC</sequence>
<protein>
    <recommendedName>
        <fullName evidence="4">Secreted protein</fullName>
    </recommendedName>
</protein>
<evidence type="ECO:0008006" key="4">
    <source>
        <dbReference type="Google" id="ProtNLM"/>
    </source>
</evidence>
<feature type="signal peptide" evidence="1">
    <location>
        <begin position="1"/>
        <end position="23"/>
    </location>
</feature>
<dbReference type="AlphaFoldDB" id="A0A420XY59"/>
<reference evidence="2 3" key="1">
    <citation type="submission" date="2018-08" db="EMBL/GenBank/DDBJ databases">
        <title>Draft genome of the lignicolous fungus Coniochaeta pulveracea.</title>
        <authorList>
            <person name="Borstlap C.J."/>
            <person name="De Witt R.N."/>
            <person name="Botha A."/>
            <person name="Volschenk H."/>
        </authorList>
    </citation>
    <scope>NUCLEOTIDE SEQUENCE [LARGE SCALE GENOMIC DNA]</scope>
    <source>
        <strain evidence="2 3">CAB683</strain>
    </source>
</reference>
<name>A0A420XY59_9PEZI</name>
<evidence type="ECO:0000313" key="2">
    <source>
        <dbReference type="EMBL" id="RKU40479.1"/>
    </source>
</evidence>
<organism evidence="2 3">
    <name type="scientific">Coniochaeta pulveracea</name>
    <dbReference type="NCBI Taxonomy" id="177199"/>
    <lineage>
        <taxon>Eukaryota</taxon>
        <taxon>Fungi</taxon>
        <taxon>Dikarya</taxon>
        <taxon>Ascomycota</taxon>
        <taxon>Pezizomycotina</taxon>
        <taxon>Sordariomycetes</taxon>
        <taxon>Sordariomycetidae</taxon>
        <taxon>Coniochaetales</taxon>
        <taxon>Coniochaetaceae</taxon>
        <taxon>Coniochaeta</taxon>
    </lineage>
</organism>
<evidence type="ECO:0000313" key="3">
    <source>
        <dbReference type="Proteomes" id="UP000275385"/>
    </source>
</evidence>
<evidence type="ECO:0000256" key="1">
    <source>
        <dbReference type="SAM" id="SignalP"/>
    </source>
</evidence>
<keyword evidence="3" id="KW-1185">Reference proteome</keyword>
<proteinExistence type="predicted"/>
<dbReference type="Proteomes" id="UP000275385">
    <property type="component" value="Unassembled WGS sequence"/>
</dbReference>
<dbReference type="EMBL" id="QVQW01000102">
    <property type="protein sequence ID" value="RKU40479.1"/>
    <property type="molecule type" value="Genomic_DNA"/>
</dbReference>
<gene>
    <name evidence="2" type="ORF">DL546_001158</name>
</gene>
<dbReference type="OrthoDB" id="5236103at2759"/>
<accession>A0A420XY59</accession>
<comment type="caution">
    <text evidence="2">The sequence shown here is derived from an EMBL/GenBank/DDBJ whole genome shotgun (WGS) entry which is preliminary data.</text>
</comment>